<dbReference type="GO" id="GO:0005886">
    <property type="term" value="C:plasma membrane"/>
    <property type="evidence" value="ECO:0007669"/>
    <property type="project" value="UniProtKB-SubCell"/>
</dbReference>
<dbReference type="PANTHER" id="PTHR12677:SF59">
    <property type="entry name" value="GOLGI APPARATUS MEMBRANE PROTEIN TVP38-RELATED"/>
    <property type="match status" value="1"/>
</dbReference>
<organism evidence="8 9">
    <name type="scientific">Chlorella sorokiniana</name>
    <name type="common">Freshwater green alga</name>
    <dbReference type="NCBI Taxonomy" id="3076"/>
    <lineage>
        <taxon>Eukaryota</taxon>
        <taxon>Viridiplantae</taxon>
        <taxon>Chlorophyta</taxon>
        <taxon>core chlorophytes</taxon>
        <taxon>Trebouxiophyceae</taxon>
        <taxon>Chlorellales</taxon>
        <taxon>Chlorellaceae</taxon>
        <taxon>Chlorella clade</taxon>
        <taxon>Chlorella</taxon>
    </lineage>
</organism>
<feature type="transmembrane region" description="Helical" evidence="6">
    <location>
        <begin position="77"/>
        <end position="105"/>
    </location>
</feature>
<evidence type="ECO:0000313" key="8">
    <source>
        <dbReference type="EMBL" id="PRW50996.1"/>
    </source>
</evidence>
<dbReference type="InterPro" id="IPR015414">
    <property type="entry name" value="TMEM64"/>
</dbReference>
<comment type="caution">
    <text evidence="8">The sequence shown here is derived from an EMBL/GenBank/DDBJ whole genome shotgun (WGS) entry which is preliminary data.</text>
</comment>
<name>A0A2P6TNT7_CHLSO</name>
<feature type="transmembrane region" description="Helical" evidence="6">
    <location>
        <begin position="187"/>
        <end position="209"/>
    </location>
</feature>
<evidence type="ECO:0000256" key="1">
    <source>
        <dbReference type="ARBA" id="ARBA00004651"/>
    </source>
</evidence>
<dbReference type="InterPro" id="IPR032816">
    <property type="entry name" value="VTT_dom"/>
</dbReference>
<evidence type="ECO:0000256" key="3">
    <source>
        <dbReference type="ARBA" id="ARBA00022692"/>
    </source>
</evidence>
<keyword evidence="4 6" id="KW-1133">Transmembrane helix</keyword>
<dbReference type="Pfam" id="PF09335">
    <property type="entry name" value="VTT_dom"/>
    <property type="match status" value="1"/>
</dbReference>
<dbReference type="STRING" id="3076.A0A2P6TNT7"/>
<evidence type="ECO:0000256" key="5">
    <source>
        <dbReference type="ARBA" id="ARBA00023136"/>
    </source>
</evidence>
<comment type="subcellular location">
    <subcellularLocation>
        <location evidence="1">Cell membrane</location>
        <topology evidence="1">Multi-pass membrane protein</topology>
    </subcellularLocation>
</comment>
<feature type="transmembrane region" description="Helical" evidence="6">
    <location>
        <begin position="111"/>
        <end position="132"/>
    </location>
</feature>
<evidence type="ECO:0000256" key="6">
    <source>
        <dbReference type="SAM" id="Phobius"/>
    </source>
</evidence>
<feature type="transmembrane region" description="Helical" evidence="6">
    <location>
        <begin position="229"/>
        <end position="247"/>
    </location>
</feature>
<dbReference type="AlphaFoldDB" id="A0A2P6TNT7"/>
<evidence type="ECO:0000313" key="9">
    <source>
        <dbReference type="Proteomes" id="UP000239899"/>
    </source>
</evidence>
<dbReference type="OrthoDB" id="512996at2759"/>
<evidence type="ECO:0000256" key="2">
    <source>
        <dbReference type="ARBA" id="ARBA00022475"/>
    </source>
</evidence>
<accession>A0A2P6TNT7</accession>
<proteinExistence type="predicted"/>
<gene>
    <name evidence="8" type="ORF">C2E21_5573</name>
</gene>
<evidence type="ECO:0000256" key="4">
    <source>
        <dbReference type="ARBA" id="ARBA00022989"/>
    </source>
</evidence>
<sequence>MATSMALGTAPGGPRRPGWLRGASGCSARLPCSVNVSKLLLLLVLLSTIILVSLNFDAQKVEGLLVWVQDNPRQGSILFLGVYTAGVVLMVPAMVMAMAAGAVFGMVAGTALVWVGSSVGQTIAFVIGRYLLRELVVQYLTKQFPKWTAIDKALETEGWKLVTLLRLSPIAPWNVLNYALSVTAVPLLAYFLASALAILPYLLLFVYFGSLARNLADIFTGKAGLGTNGTIVFAVISGVLMVIIVWYTTHLSRKAISNALLTGSDEVAIETMADTEVAELLRVNSSDALAAAEHIHTPLGTGRSAAGGPHISIFAASPRSDGGIELAAAYTTGGGGGGSLRSSAAGTPLAGTQHAQQGGLVAKKNTPASAAETQMLLDRMAADVGSSGGGGVHLRSSYTGGSGTPNGFSPNAPAAAAVRSRLASAL</sequence>
<feature type="transmembrane region" description="Helical" evidence="6">
    <location>
        <begin position="39"/>
        <end position="56"/>
    </location>
</feature>
<dbReference type="PANTHER" id="PTHR12677">
    <property type="entry name" value="GOLGI APPARATUS MEMBRANE PROTEIN TVP38-RELATED"/>
    <property type="match status" value="1"/>
</dbReference>
<reference evidence="8 9" key="1">
    <citation type="journal article" date="2018" name="Plant J.">
        <title>Genome sequences of Chlorella sorokiniana UTEX 1602 and Micractinium conductrix SAG 241.80: implications to maltose excretion by a green alga.</title>
        <authorList>
            <person name="Arriola M.B."/>
            <person name="Velmurugan N."/>
            <person name="Zhang Y."/>
            <person name="Plunkett M.H."/>
            <person name="Hondzo H."/>
            <person name="Barney B.M."/>
        </authorList>
    </citation>
    <scope>NUCLEOTIDE SEQUENCE [LARGE SCALE GENOMIC DNA]</scope>
    <source>
        <strain evidence="9">UTEX 1602</strain>
    </source>
</reference>
<dbReference type="Proteomes" id="UP000239899">
    <property type="component" value="Unassembled WGS sequence"/>
</dbReference>
<keyword evidence="3 6" id="KW-0812">Transmembrane</keyword>
<dbReference type="EMBL" id="LHPG02000010">
    <property type="protein sequence ID" value="PRW50996.1"/>
    <property type="molecule type" value="Genomic_DNA"/>
</dbReference>
<keyword evidence="9" id="KW-1185">Reference proteome</keyword>
<keyword evidence="5 6" id="KW-0472">Membrane</keyword>
<feature type="domain" description="VTT" evidence="7">
    <location>
        <begin position="91"/>
        <end position="210"/>
    </location>
</feature>
<evidence type="ECO:0000259" key="7">
    <source>
        <dbReference type="Pfam" id="PF09335"/>
    </source>
</evidence>
<protein>
    <submittedName>
        <fullName evidence="8">TVP38 TMEM64 family membrane</fullName>
    </submittedName>
</protein>
<keyword evidence="2" id="KW-1003">Cell membrane</keyword>